<feature type="transmembrane region" description="Helical" evidence="2">
    <location>
        <begin position="252"/>
        <end position="269"/>
    </location>
</feature>
<dbReference type="Proteomes" id="UP000054408">
    <property type="component" value="Unassembled WGS sequence"/>
</dbReference>
<keyword evidence="2" id="KW-1133">Transmembrane helix</keyword>
<feature type="coiled-coil region" evidence="1">
    <location>
        <begin position="153"/>
        <end position="198"/>
    </location>
</feature>
<reference evidence="3 4" key="1">
    <citation type="submission" date="2010-05" db="EMBL/GenBank/DDBJ databases">
        <title>The Genome Sequence of Thecamonas trahens ATCC 50062.</title>
        <authorList>
            <consortium name="The Broad Institute Genome Sequencing Platform"/>
            <person name="Russ C."/>
            <person name="Cuomo C."/>
            <person name="Shea T."/>
            <person name="Young S.K."/>
            <person name="Zeng Q."/>
            <person name="Koehrsen M."/>
            <person name="Haas B."/>
            <person name="Borodovsky M."/>
            <person name="Guigo R."/>
            <person name="Alvarado L."/>
            <person name="Berlin A."/>
            <person name="Bochicchio J."/>
            <person name="Borenstein D."/>
            <person name="Chapman S."/>
            <person name="Chen Z."/>
            <person name="Freedman E."/>
            <person name="Gellesch M."/>
            <person name="Goldberg J."/>
            <person name="Griggs A."/>
            <person name="Gujja S."/>
            <person name="Heilman E."/>
            <person name="Heiman D."/>
            <person name="Hepburn T."/>
            <person name="Howarth C."/>
            <person name="Jen D."/>
            <person name="Larson L."/>
            <person name="Mehta T."/>
            <person name="Park D."/>
            <person name="Pearson M."/>
            <person name="Roberts A."/>
            <person name="Saif S."/>
            <person name="Shenoy N."/>
            <person name="Sisk P."/>
            <person name="Stolte C."/>
            <person name="Sykes S."/>
            <person name="Thomson T."/>
            <person name="Walk T."/>
            <person name="White J."/>
            <person name="Yandava C."/>
            <person name="Burger G."/>
            <person name="Gray M.W."/>
            <person name="Holland P.W.H."/>
            <person name="King N."/>
            <person name="Lang F.B.F."/>
            <person name="Roger A.J."/>
            <person name="Ruiz-Trillo I."/>
            <person name="Lander E."/>
            <person name="Nusbaum C."/>
        </authorList>
    </citation>
    <scope>NUCLEOTIDE SEQUENCE [LARGE SCALE GENOMIC DNA]</scope>
    <source>
        <strain evidence="3 4">ATCC 50062</strain>
    </source>
</reference>
<keyword evidence="4" id="KW-1185">Reference proteome</keyword>
<feature type="transmembrane region" description="Helical" evidence="2">
    <location>
        <begin position="281"/>
        <end position="310"/>
    </location>
</feature>
<keyword evidence="2" id="KW-0472">Membrane</keyword>
<feature type="transmembrane region" description="Helical" evidence="2">
    <location>
        <begin position="331"/>
        <end position="353"/>
    </location>
</feature>
<gene>
    <name evidence="3" type="ORF">AMSG_10797</name>
</gene>
<evidence type="ECO:0000313" key="4">
    <source>
        <dbReference type="Proteomes" id="UP000054408"/>
    </source>
</evidence>
<evidence type="ECO:0000256" key="2">
    <source>
        <dbReference type="SAM" id="Phobius"/>
    </source>
</evidence>
<dbReference type="GeneID" id="25568933"/>
<evidence type="ECO:0000313" key="3">
    <source>
        <dbReference type="EMBL" id="KNC55181.1"/>
    </source>
</evidence>
<dbReference type="AlphaFoldDB" id="A0A0L0DT23"/>
<sequence>MVLGSTPDGVGAPAAIVVRGADPLAKDADARMIVSVVIDDEEEDVVVLPRTLFQERTGGAIREMVVVAEADGQKTPEIEMEMAASTPELVVLNASPRAQRWLASERIGADELAKALTVQRERRRRELSAAQQAEFDEQLAEYYAHALPTLGLRAETRQQLKELRDDIDAIHARIAGRAERVAAAAAALEARLGALRKETVLSTAAFAIFSFALTVRSSDAVISLARALMASVALPVPAASTSWLMPRALSSGVAATVGMAAAGGGLVVVNHLAPSLLPWTLAAWILLVHKIECCVAALAVACAIVAVQVVARTVGHPQADASAAEWAVFRFQLFLMSVVAGACVGFAGGWGYNADSASGWWADGWKPFMSTPSVLYPSMVAMAAAWGWFLRR</sequence>
<keyword evidence="2" id="KW-0812">Transmembrane</keyword>
<organism evidence="3 4">
    <name type="scientific">Thecamonas trahens ATCC 50062</name>
    <dbReference type="NCBI Taxonomy" id="461836"/>
    <lineage>
        <taxon>Eukaryota</taxon>
        <taxon>Apusozoa</taxon>
        <taxon>Apusomonadida</taxon>
        <taxon>Apusomonadidae</taxon>
        <taxon>Thecamonas</taxon>
    </lineage>
</organism>
<name>A0A0L0DT23_THETB</name>
<evidence type="ECO:0000256" key="1">
    <source>
        <dbReference type="SAM" id="Coils"/>
    </source>
</evidence>
<feature type="transmembrane region" description="Helical" evidence="2">
    <location>
        <begin position="224"/>
        <end position="245"/>
    </location>
</feature>
<feature type="transmembrane region" description="Helical" evidence="2">
    <location>
        <begin position="373"/>
        <end position="390"/>
    </location>
</feature>
<keyword evidence="1" id="KW-0175">Coiled coil</keyword>
<protein>
    <submittedName>
        <fullName evidence="3">Uncharacterized protein</fullName>
    </submittedName>
</protein>
<proteinExistence type="predicted"/>
<accession>A0A0L0DT23</accession>
<dbReference type="EMBL" id="GL349496">
    <property type="protein sequence ID" value="KNC55181.1"/>
    <property type="molecule type" value="Genomic_DNA"/>
</dbReference>
<dbReference type="RefSeq" id="XP_013753233.1">
    <property type="nucleotide sequence ID" value="XM_013897779.1"/>
</dbReference>